<keyword evidence="2" id="KW-1185">Reference proteome</keyword>
<dbReference type="RefSeq" id="WP_310364128.1">
    <property type="nucleotide sequence ID" value="NZ_JAVDYB010000001.1"/>
</dbReference>
<evidence type="ECO:0000313" key="1">
    <source>
        <dbReference type="EMBL" id="MDR7274425.1"/>
    </source>
</evidence>
<evidence type="ECO:0000313" key="2">
    <source>
        <dbReference type="Proteomes" id="UP001183643"/>
    </source>
</evidence>
<gene>
    <name evidence="1" type="ORF">J2S41_001203</name>
</gene>
<name>A0AAE4CAA4_9ACTN</name>
<comment type="caution">
    <text evidence="1">The sequence shown here is derived from an EMBL/GenBank/DDBJ whole genome shotgun (WGS) entry which is preliminary data.</text>
</comment>
<reference evidence="1" key="1">
    <citation type="submission" date="2023-07" db="EMBL/GenBank/DDBJ databases">
        <title>Sequencing the genomes of 1000 actinobacteria strains.</title>
        <authorList>
            <person name="Klenk H.-P."/>
        </authorList>
    </citation>
    <scope>NUCLEOTIDE SEQUENCE</scope>
    <source>
        <strain evidence="1">DSM 44707</strain>
    </source>
</reference>
<dbReference type="Proteomes" id="UP001183643">
    <property type="component" value="Unassembled WGS sequence"/>
</dbReference>
<accession>A0AAE4CAA4</accession>
<sequence length="195" mass="21131">MSLVCSVTALATDLRVSIQSHGASDLTTGHRAVGLLMDSDAVLVPAPPPEVWTAGSDVQAVIIPFPTRLETPIERLGPRKIVPMRVGADAPLAAILTLGGHSRYRAQVGHVPPERLRAALLAAGGDIRTAFVELRIARPEQFELPVGMLSEAGVLERRQREPRHQELTAPTLDELFSGWPCLWPLICLCVPDEPY</sequence>
<dbReference type="EMBL" id="JAVDYB010000001">
    <property type="protein sequence ID" value="MDR7274425.1"/>
    <property type="molecule type" value="Genomic_DNA"/>
</dbReference>
<protein>
    <submittedName>
        <fullName evidence="1">Uncharacterized protein</fullName>
    </submittedName>
</protein>
<organism evidence="1 2">
    <name type="scientific">Catenuloplanes atrovinosus</name>
    <dbReference type="NCBI Taxonomy" id="137266"/>
    <lineage>
        <taxon>Bacteria</taxon>
        <taxon>Bacillati</taxon>
        <taxon>Actinomycetota</taxon>
        <taxon>Actinomycetes</taxon>
        <taxon>Micromonosporales</taxon>
        <taxon>Micromonosporaceae</taxon>
        <taxon>Catenuloplanes</taxon>
    </lineage>
</organism>
<dbReference type="AlphaFoldDB" id="A0AAE4CAA4"/>
<proteinExistence type="predicted"/>